<feature type="transmembrane region" description="Helical" evidence="7">
    <location>
        <begin position="297"/>
        <end position="318"/>
    </location>
</feature>
<feature type="compositionally biased region" description="Basic and acidic residues" evidence="6">
    <location>
        <begin position="1"/>
        <end position="11"/>
    </location>
</feature>
<feature type="transmembrane region" description="Helical" evidence="7">
    <location>
        <begin position="251"/>
        <end position="277"/>
    </location>
</feature>
<feature type="transmembrane region" description="Helical" evidence="7">
    <location>
        <begin position="325"/>
        <end position="344"/>
    </location>
</feature>
<dbReference type="PANTHER" id="PTHR23506">
    <property type="entry name" value="GH10249P"/>
    <property type="match status" value="1"/>
</dbReference>
<dbReference type="OrthoDB" id="446368at2759"/>
<proteinExistence type="predicted"/>
<keyword evidence="5 7" id="KW-0472">Membrane</keyword>
<accession>A0A6A4WLP2</accession>
<feature type="region of interest" description="Disordered" evidence="6">
    <location>
        <begin position="1"/>
        <end position="47"/>
    </location>
</feature>
<dbReference type="EMBL" id="VIIS01000686">
    <property type="protein sequence ID" value="KAF0306169.1"/>
    <property type="molecule type" value="Genomic_DNA"/>
</dbReference>
<evidence type="ECO:0000256" key="3">
    <source>
        <dbReference type="ARBA" id="ARBA00022692"/>
    </source>
</evidence>
<comment type="caution">
    <text evidence="8">The sequence shown here is derived from an EMBL/GenBank/DDBJ whole genome shotgun (WGS) entry which is preliminary data.</text>
</comment>
<dbReference type="PANTHER" id="PTHR23506:SF26">
    <property type="entry name" value="MFS-TYPE TRANSPORTER SLC18B1"/>
    <property type="match status" value="1"/>
</dbReference>
<feature type="transmembrane region" description="Helical" evidence="7">
    <location>
        <begin position="54"/>
        <end position="77"/>
    </location>
</feature>
<keyword evidence="4 7" id="KW-1133">Transmembrane helix</keyword>
<feature type="transmembrane region" description="Helical" evidence="7">
    <location>
        <begin position="121"/>
        <end position="142"/>
    </location>
</feature>
<evidence type="ECO:0000256" key="1">
    <source>
        <dbReference type="ARBA" id="ARBA00004141"/>
    </source>
</evidence>
<keyword evidence="2" id="KW-0813">Transport</keyword>
<dbReference type="InterPro" id="IPR036259">
    <property type="entry name" value="MFS_trans_sf"/>
</dbReference>
<organism evidence="8 9">
    <name type="scientific">Amphibalanus amphitrite</name>
    <name type="common">Striped barnacle</name>
    <name type="synonym">Balanus amphitrite</name>
    <dbReference type="NCBI Taxonomy" id="1232801"/>
    <lineage>
        <taxon>Eukaryota</taxon>
        <taxon>Metazoa</taxon>
        <taxon>Ecdysozoa</taxon>
        <taxon>Arthropoda</taxon>
        <taxon>Crustacea</taxon>
        <taxon>Multicrustacea</taxon>
        <taxon>Cirripedia</taxon>
        <taxon>Thoracica</taxon>
        <taxon>Thoracicalcarea</taxon>
        <taxon>Balanomorpha</taxon>
        <taxon>Balanoidea</taxon>
        <taxon>Balanidae</taxon>
        <taxon>Amphibalaninae</taxon>
        <taxon>Amphibalanus</taxon>
    </lineage>
</organism>
<evidence type="ECO:0000313" key="9">
    <source>
        <dbReference type="Proteomes" id="UP000440578"/>
    </source>
</evidence>
<dbReference type="SUPFAM" id="SSF103473">
    <property type="entry name" value="MFS general substrate transporter"/>
    <property type="match status" value="1"/>
</dbReference>
<protein>
    <submittedName>
        <fullName evidence="8">MFS-type transporter SLC18B1</fullName>
    </submittedName>
</protein>
<dbReference type="Proteomes" id="UP000440578">
    <property type="component" value="Unassembled WGS sequence"/>
</dbReference>
<dbReference type="GO" id="GO:0022857">
    <property type="term" value="F:transmembrane transporter activity"/>
    <property type="evidence" value="ECO:0007669"/>
    <property type="project" value="InterPro"/>
</dbReference>
<feature type="transmembrane region" description="Helical" evidence="7">
    <location>
        <begin position="148"/>
        <end position="174"/>
    </location>
</feature>
<dbReference type="GO" id="GO:0016020">
    <property type="term" value="C:membrane"/>
    <property type="evidence" value="ECO:0007669"/>
    <property type="project" value="UniProtKB-SubCell"/>
</dbReference>
<reference evidence="8 9" key="1">
    <citation type="submission" date="2019-07" db="EMBL/GenBank/DDBJ databases">
        <title>Draft genome assembly of a fouling barnacle, Amphibalanus amphitrite (Darwin, 1854): The first reference genome for Thecostraca.</title>
        <authorList>
            <person name="Kim W."/>
        </authorList>
    </citation>
    <scope>NUCLEOTIDE SEQUENCE [LARGE SCALE GENOMIC DNA]</scope>
    <source>
        <strain evidence="8">SNU_AA5</strain>
        <tissue evidence="8">Soma without cirri and trophi</tissue>
    </source>
</reference>
<dbReference type="InterPro" id="IPR011701">
    <property type="entry name" value="MFS"/>
</dbReference>
<sequence>MTAEEGDHSEQSRLLSSAADGHDSSYSACSEPGDRAAQPGEGGPPAPLSREQRLLLACLCAGSLLGGCLVALMIPFFPVEAARRGVSETVTGAVFSCFAATQLLTYPAVGRAVPRLGVTRSYSAGLLLAALSTAAFGLLPLIADTTAFIAACFVTRAVEAVATCFINTASLTVVAHRFPGRTNTAIGTIETMTGVGVSLGPAVGGGLYRLAGYGLPFYALGGLLAAAAAVTGALMPSVAPPERRAGPLWPLVRALITTGEAWLCCLVLLAVSMNWTAIDPGIGPYVLSAVGVSPSELGLFFLGATGTFCVFSLAWGRLHDRVRNTYLLVTPCLLGAAGGLLLMAPSPLLPLPPSRWLLGVGMTLKELCQGGAYIPIFSRLLMACTRGGLDSSVHTQAFVSSAFWTVFSVGNVVGPTVGGALIDRWSFPVLTTALAGFSVLAAAASGAQALRIQLALNREPVVVRETEAPP</sequence>
<feature type="transmembrane region" description="Helical" evidence="7">
    <location>
        <begin position="397"/>
        <end position="421"/>
    </location>
</feature>
<feature type="transmembrane region" description="Helical" evidence="7">
    <location>
        <begin position="89"/>
        <end position="109"/>
    </location>
</feature>
<dbReference type="InterPro" id="IPR050930">
    <property type="entry name" value="MFS_Vesicular_Transporter"/>
</dbReference>
<evidence type="ECO:0000256" key="2">
    <source>
        <dbReference type="ARBA" id="ARBA00022448"/>
    </source>
</evidence>
<comment type="subcellular location">
    <subcellularLocation>
        <location evidence="1">Membrane</location>
        <topology evidence="1">Multi-pass membrane protein</topology>
    </subcellularLocation>
</comment>
<evidence type="ECO:0000256" key="5">
    <source>
        <dbReference type="ARBA" id="ARBA00023136"/>
    </source>
</evidence>
<dbReference type="AlphaFoldDB" id="A0A6A4WLP2"/>
<dbReference type="Gene3D" id="1.20.1250.20">
    <property type="entry name" value="MFS general substrate transporter like domains"/>
    <property type="match status" value="2"/>
</dbReference>
<feature type="transmembrane region" description="Helical" evidence="7">
    <location>
        <begin position="186"/>
        <end position="211"/>
    </location>
</feature>
<keyword evidence="3 7" id="KW-0812">Transmembrane</keyword>
<name>A0A6A4WLP2_AMPAM</name>
<evidence type="ECO:0000256" key="4">
    <source>
        <dbReference type="ARBA" id="ARBA00022989"/>
    </source>
</evidence>
<gene>
    <name evidence="8" type="primary">Slc18b1_25</name>
    <name evidence="8" type="ORF">FJT64_022311</name>
</gene>
<evidence type="ECO:0000313" key="8">
    <source>
        <dbReference type="EMBL" id="KAF0306169.1"/>
    </source>
</evidence>
<feature type="transmembrane region" description="Helical" evidence="7">
    <location>
        <begin position="427"/>
        <end position="450"/>
    </location>
</feature>
<feature type="transmembrane region" description="Helical" evidence="7">
    <location>
        <begin position="356"/>
        <end position="376"/>
    </location>
</feature>
<evidence type="ECO:0000256" key="6">
    <source>
        <dbReference type="SAM" id="MobiDB-lite"/>
    </source>
</evidence>
<dbReference type="Pfam" id="PF07690">
    <property type="entry name" value="MFS_1"/>
    <property type="match status" value="2"/>
</dbReference>
<feature type="transmembrane region" description="Helical" evidence="7">
    <location>
        <begin position="217"/>
        <end position="239"/>
    </location>
</feature>
<evidence type="ECO:0000256" key="7">
    <source>
        <dbReference type="SAM" id="Phobius"/>
    </source>
</evidence>
<keyword evidence="9" id="KW-1185">Reference proteome</keyword>